<protein>
    <recommendedName>
        <fullName evidence="3">Acetylglutamate kinase</fullName>
    </recommendedName>
</protein>
<keyword evidence="2" id="KW-1185">Reference proteome</keyword>
<reference evidence="1" key="1">
    <citation type="submission" date="2021-04" db="EMBL/GenBank/DDBJ databases">
        <title>Sinoanaerobacter chloroacetimidivorans sp. nov., an obligate anaerobic bacterium isolated from anaerobic sludge.</title>
        <authorList>
            <person name="Bao Y."/>
        </authorList>
    </citation>
    <scope>NUCLEOTIDE SEQUENCE</scope>
    <source>
        <strain evidence="1">BAD-6</strain>
    </source>
</reference>
<evidence type="ECO:0000313" key="1">
    <source>
        <dbReference type="EMBL" id="MBR0597195.1"/>
    </source>
</evidence>
<accession>A0A8J7W0Y3</accession>
<reference evidence="1" key="2">
    <citation type="submission" date="2021-04" db="EMBL/GenBank/DDBJ databases">
        <authorList>
            <person name="Liu J."/>
        </authorList>
    </citation>
    <scope>NUCLEOTIDE SEQUENCE</scope>
    <source>
        <strain evidence="1">BAD-6</strain>
    </source>
</reference>
<name>A0A8J7W0Y3_9FIRM</name>
<dbReference type="RefSeq" id="WP_227017322.1">
    <property type="nucleotide sequence ID" value="NZ_JAGSND010000002.1"/>
</dbReference>
<comment type="caution">
    <text evidence="1">The sequence shown here is derived from an EMBL/GenBank/DDBJ whole genome shotgun (WGS) entry which is preliminary data.</text>
</comment>
<dbReference type="Proteomes" id="UP000675664">
    <property type="component" value="Unassembled WGS sequence"/>
</dbReference>
<proteinExistence type="predicted"/>
<sequence>MEKQTNSLEHRRNHITYGHMNMIHDFKKLWTELTIWQRTLIGSMAASFGDRDLINQRLYRITSEFKNKLQMFYGKVLPERLEFLLIKHLVTAEGVITALKDGNQEAADQGISDWYKNCDEMARYMSLINPYWNEAEWRNLLRQYVKMTVEETIALFSGAYEKDIEIFDRMSHHSSILGDYMANGVIQQITERPRQSWHFLRIDR</sequence>
<gene>
    <name evidence="1" type="ORF">KCX82_04875</name>
</gene>
<dbReference type="AlphaFoldDB" id="A0A8J7W0Y3"/>
<evidence type="ECO:0000313" key="2">
    <source>
        <dbReference type="Proteomes" id="UP000675664"/>
    </source>
</evidence>
<organism evidence="1 2">
    <name type="scientific">Sinanaerobacter chloroacetimidivorans</name>
    <dbReference type="NCBI Taxonomy" id="2818044"/>
    <lineage>
        <taxon>Bacteria</taxon>
        <taxon>Bacillati</taxon>
        <taxon>Bacillota</taxon>
        <taxon>Clostridia</taxon>
        <taxon>Peptostreptococcales</taxon>
        <taxon>Anaerovoracaceae</taxon>
        <taxon>Sinanaerobacter</taxon>
    </lineage>
</organism>
<evidence type="ECO:0008006" key="3">
    <source>
        <dbReference type="Google" id="ProtNLM"/>
    </source>
</evidence>
<dbReference type="EMBL" id="JAGSND010000002">
    <property type="protein sequence ID" value="MBR0597195.1"/>
    <property type="molecule type" value="Genomic_DNA"/>
</dbReference>